<sequence>MSQTIMSNKQKLIQRMLEMQRKFITQEHKEGVTLEDYYCPENGHPLENYRQEYAELATQVVDLAHEEKGSKR</sequence>
<name>A0A383D6R2_9ZZZZ</name>
<organism evidence="1">
    <name type="scientific">marine metagenome</name>
    <dbReference type="NCBI Taxonomy" id="408172"/>
    <lineage>
        <taxon>unclassified sequences</taxon>
        <taxon>metagenomes</taxon>
        <taxon>ecological metagenomes</taxon>
    </lineage>
</organism>
<dbReference type="EMBL" id="UINC01214640">
    <property type="protein sequence ID" value="SVE39959.1"/>
    <property type="molecule type" value="Genomic_DNA"/>
</dbReference>
<evidence type="ECO:0000313" key="1">
    <source>
        <dbReference type="EMBL" id="SVE39959.1"/>
    </source>
</evidence>
<accession>A0A383D6R2</accession>
<proteinExistence type="predicted"/>
<gene>
    <name evidence="1" type="ORF">METZ01_LOCUS492813</name>
</gene>
<reference evidence="1" key="1">
    <citation type="submission" date="2018-05" db="EMBL/GenBank/DDBJ databases">
        <authorList>
            <person name="Lanie J.A."/>
            <person name="Ng W.-L."/>
            <person name="Kazmierczak K.M."/>
            <person name="Andrzejewski T.M."/>
            <person name="Davidsen T.M."/>
            <person name="Wayne K.J."/>
            <person name="Tettelin H."/>
            <person name="Glass J.I."/>
            <person name="Rusch D."/>
            <person name="Podicherti R."/>
            <person name="Tsui H.-C.T."/>
            <person name="Winkler M.E."/>
        </authorList>
    </citation>
    <scope>NUCLEOTIDE SEQUENCE</scope>
</reference>
<protein>
    <submittedName>
        <fullName evidence="1">Uncharacterized protein</fullName>
    </submittedName>
</protein>
<dbReference type="AlphaFoldDB" id="A0A383D6R2"/>